<accession>A0A9Q7A4X7</accession>
<gene>
    <name evidence="1" type="ORF">KAR29_08210</name>
</gene>
<dbReference type="KEGG" id="aram:KAR29_08210"/>
<sequence>MDTGKEGRFLRWQFALDGLWEEALHLLPGEKGRKERFLLWLEGARRDVAVELFFETEEGEMFLGLRFPPERDVQRRLAMALLDPDRPGPSPAALRALPGLEGLFEGRPDFMELGVVNAWKSSGPLRFWEGGASSPLEALRERLASEEGRYRGPLPLPLALEAAFSSPLPHWMGLPVSSPSPQGHRLDPAKAERALARWADVPRNLFR</sequence>
<protein>
    <submittedName>
        <fullName evidence="1">Uncharacterized protein</fullName>
    </submittedName>
</protein>
<dbReference type="EMBL" id="CP072943">
    <property type="protein sequence ID" value="QTX31365.1"/>
    <property type="molecule type" value="Genomic_DNA"/>
</dbReference>
<name>A0A9Q7A4X7_9BACT</name>
<evidence type="ECO:0000313" key="1">
    <source>
        <dbReference type="EMBL" id="QTX31365.1"/>
    </source>
</evidence>
<dbReference type="RefSeq" id="WP_274372520.1">
    <property type="nucleotide sequence ID" value="NZ_CP072943.1"/>
</dbReference>
<organism evidence="1 2">
    <name type="scientific">Aminithiophilus ramosus</name>
    <dbReference type="NCBI Taxonomy" id="3029084"/>
    <lineage>
        <taxon>Bacteria</taxon>
        <taxon>Thermotogati</taxon>
        <taxon>Synergistota</taxon>
        <taxon>Synergistia</taxon>
        <taxon>Synergistales</taxon>
        <taxon>Aminithiophilaceae</taxon>
        <taxon>Aminithiophilus</taxon>
    </lineage>
</organism>
<dbReference type="Proteomes" id="UP000671879">
    <property type="component" value="Chromosome"/>
</dbReference>
<reference evidence="2" key="1">
    <citation type="submission" date="2021-04" db="EMBL/GenBank/DDBJ databases">
        <title>A novel Synergistetes isolate from a pyrite-forming mixed culture.</title>
        <authorList>
            <person name="Bunk B."/>
            <person name="Sproer C."/>
            <person name="Spring S."/>
            <person name="Pester M."/>
        </authorList>
    </citation>
    <scope>NUCLEOTIDE SEQUENCE [LARGE SCALE GENOMIC DNA]</scope>
    <source>
        <strain evidence="2">J.5.4.2-T.3.5.2</strain>
    </source>
</reference>
<keyword evidence="2" id="KW-1185">Reference proteome</keyword>
<dbReference type="AlphaFoldDB" id="A0A9Q7A4X7"/>
<proteinExistence type="predicted"/>
<evidence type="ECO:0000313" key="2">
    <source>
        <dbReference type="Proteomes" id="UP000671879"/>
    </source>
</evidence>